<gene>
    <name evidence="1" type="ORF">CLUP02_09646</name>
</gene>
<proteinExistence type="predicted"/>
<dbReference type="KEGG" id="clup:CLUP02_09646"/>
<dbReference type="Proteomes" id="UP000830671">
    <property type="component" value="Chromosome 5"/>
</dbReference>
<reference evidence="1" key="1">
    <citation type="journal article" date="2021" name="Mol. Plant Microbe Interact.">
        <title>Complete Genome Sequence of the Plant-Pathogenic Fungus Colletotrichum lupini.</title>
        <authorList>
            <person name="Baroncelli R."/>
            <person name="Pensec F."/>
            <person name="Da Lio D."/>
            <person name="Boufleur T."/>
            <person name="Vicente I."/>
            <person name="Sarrocco S."/>
            <person name="Picot A."/>
            <person name="Baraldi E."/>
            <person name="Sukno S."/>
            <person name="Thon M."/>
            <person name="Le Floch G."/>
        </authorList>
    </citation>
    <scope>NUCLEOTIDE SEQUENCE</scope>
    <source>
        <strain evidence="1">IMI 504893</strain>
    </source>
</reference>
<keyword evidence="2" id="KW-1185">Reference proteome</keyword>
<dbReference type="GeneID" id="73343634"/>
<accession>A0A9Q8SVD6</accession>
<name>A0A9Q8SVD6_9PEZI</name>
<dbReference type="EMBL" id="CP019477">
    <property type="protein sequence ID" value="UQC84150.1"/>
    <property type="molecule type" value="Genomic_DNA"/>
</dbReference>
<sequence length="58" mass="6327">MPGTGYGMVGLFNPESTHSTRVQVQSVFIEGKPLVSSSSHQILQQSATYHTRAFSKLC</sequence>
<evidence type="ECO:0000313" key="2">
    <source>
        <dbReference type="Proteomes" id="UP000830671"/>
    </source>
</evidence>
<dbReference type="RefSeq" id="XP_049145768.1">
    <property type="nucleotide sequence ID" value="XM_049288624.1"/>
</dbReference>
<protein>
    <submittedName>
        <fullName evidence="1">Uncharacterized protein</fullName>
    </submittedName>
</protein>
<organism evidence="1 2">
    <name type="scientific">Colletotrichum lupini</name>
    <dbReference type="NCBI Taxonomy" id="145971"/>
    <lineage>
        <taxon>Eukaryota</taxon>
        <taxon>Fungi</taxon>
        <taxon>Dikarya</taxon>
        <taxon>Ascomycota</taxon>
        <taxon>Pezizomycotina</taxon>
        <taxon>Sordariomycetes</taxon>
        <taxon>Hypocreomycetidae</taxon>
        <taxon>Glomerellales</taxon>
        <taxon>Glomerellaceae</taxon>
        <taxon>Colletotrichum</taxon>
        <taxon>Colletotrichum acutatum species complex</taxon>
    </lineage>
</organism>
<dbReference type="AlphaFoldDB" id="A0A9Q8SVD6"/>
<evidence type="ECO:0000313" key="1">
    <source>
        <dbReference type="EMBL" id="UQC84150.1"/>
    </source>
</evidence>